<reference evidence="1" key="1">
    <citation type="journal article" date="2007" name="PLoS Biol.">
        <title>Rate of evolution in brain-expressed genes in humans and other primates.</title>
        <authorList>
            <person name="Wang H.-Y."/>
            <person name="Chien H.-C."/>
            <person name="Osada N."/>
            <person name="Hashimoto K."/>
            <person name="Sugano S."/>
            <person name="Gojobori T."/>
            <person name="Chou C.-K."/>
            <person name="Tsai S.-F."/>
            <person name="Wu C.-I."/>
            <person name="Shen C.-K.J."/>
        </authorList>
    </citation>
    <scope>NUCLEOTIDE SEQUENCE</scope>
</reference>
<dbReference type="EMBL" id="AB171805">
    <property type="protein sequence ID" value="BAE88868.1"/>
    <property type="molecule type" value="mRNA"/>
</dbReference>
<organism evidence="1">
    <name type="scientific">Macaca fascicularis</name>
    <name type="common">Crab-eating macaque</name>
    <name type="synonym">Cynomolgus monkey</name>
    <dbReference type="NCBI Taxonomy" id="9541"/>
    <lineage>
        <taxon>Eukaryota</taxon>
        <taxon>Metazoa</taxon>
        <taxon>Chordata</taxon>
        <taxon>Craniata</taxon>
        <taxon>Vertebrata</taxon>
        <taxon>Euteleostomi</taxon>
        <taxon>Mammalia</taxon>
        <taxon>Eutheria</taxon>
        <taxon>Euarchontoglires</taxon>
        <taxon>Primates</taxon>
        <taxon>Haplorrhini</taxon>
        <taxon>Catarrhini</taxon>
        <taxon>Cercopithecidae</taxon>
        <taxon>Cercopithecinae</taxon>
        <taxon>Macaca</taxon>
    </lineage>
</organism>
<evidence type="ECO:0000313" key="1">
    <source>
        <dbReference type="EMBL" id="BAE88868.1"/>
    </source>
</evidence>
<sequence>MNLKVRQFLPVSFLAQRRTRIFLTATNKNTGILDFRHILFLHKNFT</sequence>
<proteinExistence type="evidence at transcript level"/>
<name>I7GB05_MACFA</name>
<dbReference type="AlphaFoldDB" id="I7GB05"/>
<accession>I7GB05</accession>
<protein>
    <submittedName>
        <fullName evidence="1">Macaca fascicularis brain cDNA clone: QtrA-17476, similar to human Chediak-Higashi syndrome 1 (CHS1), mRNA, RefSeq: NM_000081.1</fullName>
    </submittedName>
</protein>